<dbReference type="RefSeq" id="XP_024086392.1">
    <property type="nucleotide sequence ID" value="XM_024230624.1"/>
</dbReference>
<dbReference type="PANTHER" id="PTHR24124">
    <property type="entry name" value="ANKYRIN REPEAT FAMILY A"/>
    <property type="match status" value="1"/>
</dbReference>
<dbReference type="Gene3D" id="1.25.40.20">
    <property type="entry name" value="Ankyrin repeat-containing domain"/>
    <property type="match status" value="2"/>
</dbReference>
<dbReference type="AlphaFoldDB" id="A0A8I6SG43"/>
<dbReference type="GO" id="GO:0010468">
    <property type="term" value="P:regulation of gene expression"/>
    <property type="evidence" value="ECO:0007669"/>
    <property type="project" value="TreeGrafter"/>
</dbReference>
<feature type="compositionally biased region" description="Basic and acidic residues" evidence="4">
    <location>
        <begin position="259"/>
        <end position="271"/>
    </location>
</feature>
<feature type="region of interest" description="Disordered" evidence="4">
    <location>
        <begin position="77"/>
        <end position="108"/>
    </location>
</feature>
<name>A0A8I6SG43_CIMLE</name>
<dbReference type="SUPFAM" id="SSF48403">
    <property type="entry name" value="Ankyrin repeat"/>
    <property type="match status" value="1"/>
</dbReference>
<dbReference type="GO" id="GO:0005634">
    <property type="term" value="C:nucleus"/>
    <property type="evidence" value="ECO:0007669"/>
    <property type="project" value="TreeGrafter"/>
</dbReference>
<keyword evidence="6" id="KW-1185">Reference proteome</keyword>
<dbReference type="OrthoDB" id="6623641at2759"/>
<feature type="region of interest" description="Disordered" evidence="4">
    <location>
        <begin position="365"/>
        <end position="389"/>
    </location>
</feature>
<feature type="repeat" description="ANK" evidence="3">
    <location>
        <begin position="648"/>
        <end position="686"/>
    </location>
</feature>
<keyword evidence="2 3" id="KW-0040">ANK repeat</keyword>
<keyword evidence="1" id="KW-0677">Repeat</keyword>
<evidence type="ECO:0000256" key="2">
    <source>
        <dbReference type="ARBA" id="ARBA00023043"/>
    </source>
</evidence>
<dbReference type="RefSeq" id="XP_014259774.1">
    <property type="nucleotide sequence ID" value="XM_014404288.2"/>
</dbReference>
<dbReference type="EnsemblMetazoa" id="XM_014404288.2">
    <property type="protein sequence ID" value="XP_014259774.1"/>
    <property type="gene ID" value="LOC106672678"/>
</dbReference>
<feature type="region of interest" description="Disordered" evidence="4">
    <location>
        <begin position="1"/>
        <end position="63"/>
    </location>
</feature>
<dbReference type="PROSITE" id="PS50088">
    <property type="entry name" value="ANK_REPEAT"/>
    <property type="match status" value="2"/>
</dbReference>
<dbReference type="InterPro" id="IPR036770">
    <property type="entry name" value="Ankyrin_rpt-contain_sf"/>
</dbReference>
<proteinExistence type="predicted"/>
<feature type="repeat" description="ANK" evidence="3">
    <location>
        <begin position="572"/>
        <end position="610"/>
    </location>
</feature>
<sequence length="711" mass="81193">MHMKDIIVQSPGKPRELLDKGQTPNSAKFPNIPFDEYTLRKKDDKDEESDSDNEGKYYNYSEKDNELYLQLSKLRLSSDTKDESDEEEKPDDDQVVAKGLQDNKELRRGKRAESLRPYPVVQNMLCNWLDRGDVHVDNVFNYDPNDAVSNITLPAVEHGAPSAIGPTLLEDYTPEMQDFETSLIDFKFDVDDLLSIQKAIEANEQSSYITLESSLPNTLTSTDLVNEYCDSTRDSGYATSPTNSNQSIHSPQSSVYSRHSPDPRGIPKYDNRLPSYFPEYENELKTRPECYNQQEAQNYPCKPVLQLQPAKDGYDMGRFSNGYQQFPETVHNGLLLPQAPVCSISVDLTDMPARAQRPYFQRQNVPKPIQPNHQQQAMPITPKDNKPNKYSYPTKYLQPTTEKPVYENEYVKPASERIGKLMKRNKVETLNITISCESTETFCSIKENQTKIMQLLLIKEIPQDFIERVYVRLQRVKRNKHVSLLKHRDAENRNALFIAATVHKTRPIISRFIADVYSHLETSPDESYANDNSLFHILAGESDECANVLAELLHATMPDKTKCFNVNSTNKVMLTPLHIATMTHNPPSKFAYSICRLLVNHGANLTIQDNEGDTPLHIAIKKHCDPVFIKALLNSNTARQCVNMTDNNNNTPLHLAAKRNDIPLEKQKEVIKHLTSSHAQYDIQNRDGKVALSLVSVERKEEIRKILQHRI</sequence>
<dbReference type="Proteomes" id="UP000494040">
    <property type="component" value="Unassembled WGS sequence"/>
</dbReference>
<dbReference type="InterPro" id="IPR002110">
    <property type="entry name" value="Ankyrin_rpt"/>
</dbReference>
<evidence type="ECO:0000256" key="4">
    <source>
        <dbReference type="SAM" id="MobiDB-lite"/>
    </source>
</evidence>
<evidence type="ECO:0000313" key="6">
    <source>
        <dbReference type="Proteomes" id="UP000494040"/>
    </source>
</evidence>
<accession>A0A8I6SG43</accession>
<reference evidence="5" key="1">
    <citation type="submission" date="2022-01" db="UniProtKB">
        <authorList>
            <consortium name="EnsemblMetazoa"/>
        </authorList>
    </citation>
    <scope>IDENTIFICATION</scope>
</reference>
<dbReference type="SMART" id="SM00248">
    <property type="entry name" value="ANK"/>
    <property type="match status" value="3"/>
</dbReference>
<feature type="compositionally biased region" description="Acidic residues" evidence="4">
    <location>
        <begin position="82"/>
        <end position="94"/>
    </location>
</feature>
<protein>
    <submittedName>
        <fullName evidence="5">Uncharacterized protein</fullName>
    </submittedName>
</protein>
<dbReference type="EnsemblMetazoa" id="XM_024230624.1">
    <property type="protein sequence ID" value="XP_024086392.1"/>
    <property type="gene ID" value="LOC106672678"/>
</dbReference>
<dbReference type="GeneID" id="106672678"/>
<dbReference type="KEGG" id="clec:106672678"/>
<dbReference type="Pfam" id="PF12796">
    <property type="entry name" value="Ank_2"/>
    <property type="match status" value="1"/>
</dbReference>
<evidence type="ECO:0000256" key="3">
    <source>
        <dbReference type="PROSITE-ProRule" id="PRU00023"/>
    </source>
</evidence>
<feature type="compositionally biased region" description="Polar residues" evidence="4">
    <location>
        <begin position="237"/>
        <end position="257"/>
    </location>
</feature>
<dbReference type="PANTHER" id="PTHR24124:SF14">
    <property type="entry name" value="CHROMOSOME UNDETERMINED SCAFFOLD_25, WHOLE GENOME SHOTGUN SEQUENCE"/>
    <property type="match status" value="1"/>
</dbReference>
<feature type="region of interest" description="Disordered" evidence="4">
    <location>
        <begin position="232"/>
        <end position="273"/>
    </location>
</feature>
<organism evidence="5 6">
    <name type="scientific">Cimex lectularius</name>
    <name type="common">Bed bug</name>
    <name type="synonym">Acanthia lectularia</name>
    <dbReference type="NCBI Taxonomy" id="79782"/>
    <lineage>
        <taxon>Eukaryota</taxon>
        <taxon>Metazoa</taxon>
        <taxon>Ecdysozoa</taxon>
        <taxon>Arthropoda</taxon>
        <taxon>Hexapoda</taxon>
        <taxon>Insecta</taxon>
        <taxon>Pterygota</taxon>
        <taxon>Neoptera</taxon>
        <taxon>Paraneoptera</taxon>
        <taxon>Hemiptera</taxon>
        <taxon>Heteroptera</taxon>
        <taxon>Panheteroptera</taxon>
        <taxon>Cimicomorpha</taxon>
        <taxon>Cimicidae</taxon>
        <taxon>Cimex</taxon>
    </lineage>
</organism>
<evidence type="ECO:0000256" key="1">
    <source>
        <dbReference type="ARBA" id="ARBA00022737"/>
    </source>
</evidence>
<evidence type="ECO:0000313" key="5">
    <source>
        <dbReference type="EnsemblMetazoa" id="XP_014259774.1"/>
    </source>
</evidence>